<dbReference type="Proteomes" id="UP001305414">
    <property type="component" value="Unassembled WGS sequence"/>
</dbReference>
<dbReference type="GO" id="GO:0005524">
    <property type="term" value="F:ATP binding"/>
    <property type="evidence" value="ECO:0007669"/>
    <property type="project" value="InterPro"/>
</dbReference>
<organism evidence="2 3">
    <name type="scientific">Xylaria bambusicola</name>
    <dbReference type="NCBI Taxonomy" id="326684"/>
    <lineage>
        <taxon>Eukaryota</taxon>
        <taxon>Fungi</taxon>
        <taxon>Dikarya</taxon>
        <taxon>Ascomycota</taxon>
        <taxon>Pezizomycotina</taxon>
        <taxon>Sordariomycetes</taxon>
        <taxon>Xylariomycetidae</taxon>
        <taxon>Xylariales</taxon>
        <taxon>Xylariaceae</taxon>
        <taxon>Xylaria</taxon>
    </lineage>
</organism>
<evidence type="ECO:0000313" key="3">
    <source>
        <dbReference type="Proteomes" id="UP001305414"/>
    </source>
</evidence>
<dbReference type="EMBL" id="JAWHQM010000002">
    <property type="protein sequence ID" value="KAK5625265.1"/>
    <property type="molecule type" value="Genomic_DNA"/>
</dbReference>
<keyword evidence="3" id="KW-1185">Reference proteome</keyword>
<dbReference type="InterPro" id="IPR011009">
    <property type="entry name" value="Kinase-like_dom_sf"/>
</dbReference>
<dbReference type="SUPFAM" id="SSF56112">
    <property type="entry name" value="Protein kinase-like (PK-like)"/>
    <property type="match status" value="1"/>
</dbReference>
<protein>
    <recommendedName>
        <fullName evidence="1">Protein kinase domain-containing protein</fullName>
    </recommendedName>
</protein>
<evidence type="ECO:0000259" key="1">
    <source>
        <dbReference type="SMART" id="SM00220"/>
    </source>
</evidence>
<accession>A0AAN7YUL8</accession>
<dbReference type="InterPro" id="IPR000719">
    <property type="entry name" value="Prot_kinase_dom"/>
</dbReference>
<feature type="domain" description="Protein kinase" evidence="1">
    <location>
        <begin position="33"/>
        <end position="281"/>
    </location>
</feature>
<gene>
    <name evidence="2" type="ORF">RRF57_000981</name>
</gene>
<proteinExistence type="predicted"/>
<name>A0AAN7YUL8_9PEZI</name>
<dbReference type="SMART" id="SM00220">
    <property type="entry name" value="S_TKc"/>
    <property type="match status" value="1"/>
</dbReference>
<comment type="caution">
    <text evidence="2">The sequence shown here is derived from an EMBL/GenBank/DDBJ whole genome shotgun (WGS) entry which is preliminary data.</text>
</comment>
<sequence>MSLGFRDVIMYLEPREQQLVNTVKTFFSEEPGFVFEKVAGAGAFAVTLCFSNRFAGPNDYRKIAVKAQPSGNEGLEEEKRFLRTTAGRWLHENTIITEYVENGTLMDLQNRLGDPRALPNRLLWSIFLCLVNACVGMAYPPGNAFYQPRGPGEQLPEILPPGNRPPLNVEHADLHQGNIMIGNFDAYEHRLFPVLKIIDFGMAVPSDNAIEENIRAIGQVMCDLMWYGRDISTLVDDKLAGGNLDPTLDFDLLFVAAECIKDNPAERPTLSQLLSAVRPNIQKTYPDIPEETDAYIHQLLQEHLFNAS</sequence>
<reference evidence="2 3" key="1">
    <citation type="submission" date="2023-10" db="EMBL/GenBank/DDBJ databases">
        <title>Draft genome sequence of Xylaria bambusicola isolate GMP-LS, the root and basal stem rot pathogen of sugarcane in Indonesia.</title>
        <authorList>
            <person name="Selvaraj P."/>
            <person name="Muralishankar V."/>
            <person name="Muruganantham S."/>
            <person name="Sp S."/>
            <person name="Haryani S."/>
            <person name="Lau K.J.X."/>
            <person name="Naqvi N.I."/>
        </authorList>
    </citation>
    <scope>NUCLEOTIDE SEQUENCE [LARGE SCALE GENOMIC DNA]</scope>
    <source>
        <strain evidence="2">GMP-LS</strain>
    </source>
</reference>
<evidence type="ECO:0000313" key="2">
    <source>
        <dbReference type="EMBL" id="KAK5625265.1"/>
    </source>
</evidence>
<dbReference type="Gene3D" id="1.10.510.10">
    <property type="entry name" value="Transferase(Phosphotransferase) domain 1"/>
    <property type="match status" value="1"/>
</dbReference>
<dbReference type="AlphaFoldDB" id="A0AAN7YUL8"/>
<dbReference type="GO" id="GO:0004672">
    <property type="term" value="F:protein kinase activity"/>
    <property type="evidence" value="ECO:0007669"/>
    <property type="project" value="InterPro"/>
</dbReference>